<dbReference type="GO" id="GO:0003676">
    <property type="term" value="F:nucleic acid binding"/>
    <property type="evidence" value="ECO:0007669"/>
    <property type="project" value="InterPro"/>
</dbReference>
<dbReference type="GO" id="GO:0015074">
    <property type="term" value="P:DNA integration"/>
    <property type="evidence" value="ECO:0007669"/>
    <property type="project" value="InterPro"/>
</dbReference>
<protein>
    <submittedName>
        <fullName evidence="2">Pol polyprotein</fullName>
    </submittedName>
</protein>
<name>A0AAV4BPF0_9GAST</name>
<feature type="domain" description="Integrase catalytic" evidence="1">
    <location>
        <begin position="1"/>
        <end position="72"/>
    </location>
</feature>
<dbReference type="InterPro" id="IPR001584">
    <property type="entry name" value="Integrase_cat-core"/>
</dbReference>
<dbReference type="InterPro" id="IPR050951">
    <property type="entry name" value="Retrovirus_Pol_polyprotein"/>
</dbReference>
<dbReference type="InterPro" id="IPR012337">
    <property type="entry name" value="RNaseH-like_sf"/>
</dbReference>
<dbReference type="EMBL" id="BLXT01005208">
    <property type="protein sequence ID" value="GFO20881.1"/>
    <property type="molecule type" value="Genomic_DNA"/>
</dbReference>
<proteinExistence type="predicted"/>
<gene>
    <name evidence="2" type="ORF">PoB_004738600</name>
</gene>
<sequence>MKSSTLIAHFKATFARFGIPEKLISDNAANCTSQEFEEFLKNWDVDHITSSPRYPQSNSFAERMVQAAKKLLEDPHIPLLNYRTSPSTRKNNFQIFQTI</sequence>
<evidence type="ECO:0000259" key="1">
    <source>
        <dbReference type="PROSITE" id="PS50994"/>
    </source>
</evidence>
<dbReference type="PROSITE" id="PS50994">
    <property type="entry name" value="INTEGRASE"/>
    <property type="match status" value="1"/>
</dbReference>
<dbReference type="AlphaFoldDB" id="A0AAV4BPF0"/>
<dbReference type="SUPFAM" id="SSF53098">
    <property type="entry name" value="Ribonuclease H-like"/>
    <property type="match status" value="1"/>
</dbReference>
<comment type="caution">
    <text evidence="2">The sequence shown here is derived from an EMBL/GenBank/DDBJ whole genome shotgun (WGS) entry which is preliminary data.</text>
</comment>
<evidence type="ECO:0000313" key="3">
    <source>
        <dbReference type="Proteomes" id="UP000735302"/>
    </source>
</evidence>
<keyword evidence="3" id="KW-1185">Reference proteome</keyword>
<dbReference type="Proteomes" id="UP000735302">
    <property type="component" value="Unassembled WGS sequence"/>
</dbReference>
<evidence type="ECO:0000313" key="2">
    <source>
        <dbReference type="EMBL" id="GFO20881.1"/>
    </source>
</evidence>
<dbReference type="Pfam" id="PF00665">
    <property type="entry name" value="rve"/>
    <property type="match status" value="1"/>
</dbReference>
<dbReference type="PANTHER" id="PTHR37984:SF7">
    <property type="entry name" value="INTEGRASE CATALYTIC DOMAIN-CONTAINING PROTEIN"/>
    <property type="match status" value="1"/>
</dbReference>
<dbReference type="InterPro" id="IPR036397">
    <property type="entry name" value="RNaseH_sf"/>
</dbReference>
<accession>A0AAV4BPF0</accession>
<dbReference type="PANTHER" id="PTHR37984">
    <property type="entry name" value="PROTEIN CBG26694"/>
    <property type="match status" value="1"/>
</dbReference>
<reference evidence="2 3" key="1">
    <citation type="journal article" date="2021" name="Elife">
        <title>Chloroplast acquisition without the gene transfer in kleptoplastic sea slugs, Plakobranchus ocellatus.</title>
        <authorList>
            <person name="Maeda T."/>
            <person name="Takahashi S."/>
            <person name="Yoshida T."/>
            <person name="Shimamura S."/>
            <person name="Takaki Y."/>
            <person name="Nagai Y."/>
            <person name="Toyoda A."/>
            <person name="Suzuki Y."/>
            <person name="Arimoto A."/>
            <person name="Ishii H."/>
            <person name="Satoh N."/>
            <person name="Nishiyama T."/>
            <person name="Hasebe M."/>
            <person name="Maruyama T."/>
            <person name="Minagawa J."/>
            <person name="Obokata J."/>
            <person name="Shigenobu S."/>
        </authorList>
    </citation>
    <scope>NUCLEOTIDE SEQUENCE [LARGE SCALE GENOMIC DNA]</scope>
</reference>
<organism evidence="2 3">
    <name type="scientific">Plakobranchus ocellatus</name>
    <dbReference type="NCBI Taxonomy" id="259542"/>
    <lineage>
        <taxon>Eukaryota</taxon>
        <taxon>Metazoa</taxon>
        <taxon>Spiralia</taxon>
        <taxon>Lophotrochozoa</taxon>
        <taxon>Mollusca</taxon>
        <taxon>Gastropoda</taxon>
        <taxon>Heterobranchia</taxon>
        <taxon>Euthyneura</taxon>
        <taxon>Panpulmonata</taxon>
        <taxon>Sacoglossa</taxon>
        <taxon>Placobranchoidea</taxon>
        <taxon>Plakobranchidae</taxon>
        <taxon>Plakobranchus</taxon>
    </lineage>
</organism>
<dbReference type="Gene3D" id="3.30.420.10">
    <property type="entry name" value="Ribonuclease H-like superfamily/Ribonuclease H"/>
    <property type="match status" value="1"/>
</dbReference>